<keyword evidence="1" id="KW-1133">Transmembrane helix</keyword>
<protein>
    <submittedName>
        <fullName evidence="2">Uncharacterized protein</fullName>
    </submittedName>
</protein>
<dbReference type="eggNOG" id="ENOG502ZCU9">
    <property type="taxonomic scope" value="Bacteria"/>
</dbReference>
<dbReference type="HOGENOM" id="CLU_1773309_0_0_3"/>
<keyword evidence="1" id="KW-0812">Transmembrane</keyword>
<dbReference type="EMBL" id="CP000828">
    <property type="protein sequence ID" value="ABW25777.1"/>
    <property type="molecule type" value="Genomic_DNA"/>
</dbReference>
<name>B0CF90_ACAM1</name>
<dbReference type="RefSeq" id="WP_012161362.1">
    <property type="nucleotide sequence ID" value="NC_009925.1"/>
</dbReference>
<proteinExistence type="predicted"/>
<accession>B0CF90</accession>
<dbReference type="OrthoDB" id="530987at2"/>
<evidence type="ECO:0000313" key="2">
    <source>
        <dbReference type="EMBL" id="ABW25777.1"/>
    </source>
</evidence>
<feature type="transmembrane region" description="Helical" evidence="1">
    <location>
        <begin position="68"/>
        <end position="93"/>
    </location>
</feature>
<keyword evidence="1" id="KW-0472">Membrane</keyword>
<feature type="transmembrane region" description="Helical" evidence="1">
    <location>
        <begin position="38"/>
        <end position="56"/>
    </location>
</feature>
<feature type="transmembrane region" description="Helical" evidence="1">
    <location>
        <begin position="113"/>
        <end position="140"/>
    </location>
</feature>
<evidence type="ECO:0000313" key="3">
    <source>
        <dbReference type="Proteomes" id="UP000000268"/>
    </source>
</evidence>
<dbReference type="Proteomes" id="UP000000268">
    <property type="component" value="Chromosome"/>
</dbReference>
<dbReference type="KEGG" id="amr:AM1_0731"/>
<gene>
    <name evidence="2" type="ordered locus">AM1_0731</name>
</gene>
<organism evidence="2 3">
    <name type="scientific">Acaryochloris marina (strain MBIC 11017)</name>
    <dbReference type="NCBI Taxonomy" id="329726"/>
    <lineage>
        <taxon>Bacteria</taxon>
        <taxon>Bacillati</taxon>
        <taxon>Cyanobacteriota</taxon>
        <taxon>Cyanophyceae</taxon>
        <taxon>Acaryochloridales</taxon>
        <taxon>Acaryochloridaceae</taxon>
        <taxon>Acaryochloris</taxon>
    </lineage>
</organism>
<reference evidence="2 3" key="1">
    <citation type="journal article" date="2008" name="Proc. Natl. Acad. Sci. U.S.A.">
        <title>Niche adaptation and genome expansion in the chlorophyll d-producing cyanobacterium Acaryochloris marina.</title>
        <authorList>
            <person name="Swingley W.D."/>
            <person name="Chen M."/>
            <person name="Cheung P.C."/>
            <person name="Conrad A.L."/>
            <person name="Dejesa L.C."/>
            <person name="Hao J."/>
            <person name="Honchak B.M."/>
            <person name="Karbach L.E."/>
            <person name="Kurdoglu A."/>
            <person name="Lahiri S."/>
            <person name="Mastrian S.D."/>
            <person name="Miyashita H."/>
            <person name="Page L."/>
            <person name="Ramakrishna P."/>
            <person name="Satoh S."/>
            <person name="Sattley W.M."/>
            <person name="Shimada Y."/>
            <person name="Taylor H.L."/>
            <person name="Tomo T."/>
            <person name="Tsuchiya T."/>
            <person name="Wang Z.T."/>
            <person name="Raymond J."/>
            <person name="Mimuro M."/>
            <person name="Blankenship R.E."/>
            <person name="Touchman J.W."/>
        </authorList>
    </citation>
    <scope>NUCLEOTIDE SEQUENCE [LARGE SCALE GENOMIC DNA]</scope>
    <source>
        <strain evidence="3">MBIC 11017</strain>
    </source>
</reference>
<keyword evidence="3" id="KW-1185">Reference proteome</keyword>
<evidence type="ECO:0000256" key="1">
    <source>
        <dbReference type="SAM" id="Phobius"/>
    </source>
</evidence>
<dbReference type="AlphaFoldDB" id="B0CF90"/>
<sequence length="146" mass="16261">MIWLLDNPFIQYKLGNMAPTKPKPPVQVIDSFLTQQDILSALVVWVILEGFSFILLPNFTLISGENKTLTWVLISAPLGIIGSIIIGLCSSWLQYCHVRLHKTDPKKKFLVAFANIGSWLGLAGIGFPLIMVGLEFWLLIIHGIDS</sequence>